<keyword evidence="1" id="KW-0812">Transmembrane</keyword>
<dbReference type="RefSeq" id="WP_180567387.1">
    <property type="nucleotide sequence ID" value="NZ_JACCKB010000004.1"/>
</dbReference>
<dbReference type="EMBL" id="JACCKB010000004">
    <property type="protein sequence ID" value="NYZ65357.1"/>
    <property type="molecule type" value="Genomic_DNA"/>
</dbReference>
<evidence type="ECO:0008006" key="4">
    <source>
        <dbReference type="Google" id="ProtNLM"/>
    </source>
</evidence>
<feature type="transmembrane region" description="Helical" evidence="1">
    <location>
        <begin position="82"/>
        <end position="101"/>
    </location>
</feature>
<keyword evidence="3" id="KW-1185">Reference proteome</keyword>
<dbReference type="Proteomes" id="UP000569732">
    <property type="component" value="Unassembled WGS sequence"/>
</dbReference>
<feature type="transmembrane region" description="Helical" evidence="1">
    <location>
        <begin position="7"/>
        <end position="23"/>
    </location>
</feature>
<evidence type="ECO:0000313" key="2">
    <source>
        <dbReference type="EMBL" id="NYZ65357.1"/>
    </source>
</evidence>
<feature type="transmembrane region" description="Helical" evidence="1">
    <location>
        <begin position="163"/>
        <end position="179"/>
    </location>
</feature>
<evidence type="ECO:0000313" key="3">
    <source>
        <dbReference type="Proteomes" id="UP000569732"/>
    </source>
</evidence>
<proteinExistence type="predicted"/>
<name>A0A853I717_9GAMM</name>
<feature type="transmembrane region" description="Helical" evidence="1">
    <location>
        <begin position="132"/>
        <end position="157"/>
    </location>
</feature>
<dbReference type="AlphaFoldDB" id="A0A853I717"/>
<feature type="transmembrane region" description="Helical" evidence="1">
    <location>
        <begin position="58"/>
        <end position="76"/>
    </location>
</feature>
<protein>
    <recommendedName>
        <fullName evidence="4">DNA gyrase subunit B</fullName>
    </recommendedName>
</protein>
<reference evidence="2 3" key="1">
    <citation type="submission" date="2020-07" db="EMBL/GenBank/DDBJ databases">
        <title>Endozoicomonas sp. nov., isolated from sediment.</title>
        <authorList>
            <person name="Gu T."/>
        </authorList>
    </citation>
    <scope>NUCLEOTIDE SEQUENCE [LARGE SCALE GENOMIC DNA]</scope>
    <source>
        <strain evidence="2 3">SM1973</strain>
    </source>
</reference>
<gene>
    <name evidence="2" type="ORF">H0A36_04995</name>
</gene>
<accession>A0A853I717</accession>
<keyword evidence="1" id="KW-1133">Transmembrane helix</keyword>
<organism evidence="2 3">
    <name type="scientific">Spartinivicinus marinus</name>
    <dbReference type="NCBI Taxonomy" id="2994442"/>
    <lineage>
        <taxon>Bacteria</taxon>
        <taxon>Pseudomonadati</taxon>
        <taxon>Pseudomonadota</taxon>
        <taxon>Gammaproteobacteria</taxon>
        <taxon>Oceanospirillales</taxon>
        <taxon>Zooshikellaceae</taxon>
        <taxon>Spartinivicinus</taxon>
    </lineage>
</organism>
<evidence type="ECO:0000256" key="1">
    <source>
        <dbReference type="SAM" id="Phobius"/>
    </source>
</evidence>
<feature type="transmembrane region" description="Helical" evidence="1">
    <location>
        <begin position="29"/>
        <end position="46"/>
    </location>
</feature>
<keyword evidence="1" id="KW-0472">Membrane</keyword>
<sequence>MRWLNGLIAILGVLYPVIVLMGLKYLEPRWIGLLLFILIMARLTLSRVVRNNLQLLKPALWGGVAIFFLALSTMVLNHEMPLKLYPVVMNIIMLVIFGVTLKSPPSMIERLARLQEPDLPDEAIAYTRKVTMVWVCFFAVNGLIAAFTAIYCSFAVWTWYNGFIAYLLMGLLFAGEWCVRQQVKKRNQQC</sequence>
<comment type="caution">
    <text evidence="2">The sequence shown here is derived from an EMBL/GenBank/DDBJ whole genome shotgun (WGS) entry which is preliminary data.</text>
</comment>